<sequence>MAFPTVCVAHRLPVELLCSIFDYLQEEYVNLRDPSCVDVCTDSAQVLRTRFPYSVAWVCRLWRDAVGSEARFWTWINVFVNDPVWTPAYLDEEIRWSQAGRGLKLTVLMDPGLPDLPETVLHARMGAIMEILRESTCIERCVSVRINVATDTPIFGPLSRLIGFNESLTRLNLSSEMGHPALTLGHPGIRCTMANLRALTIDGHNLVIAHSSQSLRELSLTDVAIYNYPPPIAAMELIDEAAMLTQLLSRARTIAIRRCELSSPVALSDAWPQRRMGNLSLEDLSSATVLCIWKTLDNRYLDELTITNCGLPTLGSRYRIVMIGALHLNSISAREDMASFLEDIDMYQLRVTDSPAFNNRVLEIMTNAPPGSHESTLRCISLGEMHVERCNNWTIYALRSMVKRRNQMDHLGYGLWKVTLKDVAYRLTSYDISWFASQMPGERFQHSNIK</sequence>
<dbReference type="HOGENOM" id="CLU_608474_0_0_1"/>
<name>A0A067NTR4_PLEO1</name>
<accession>A0A067NTR4</accession>
<dbReference type="AlphaFoldDB" id="A0A067NTR4"/>
<dbReference type="VEuPathDB" id="FungiDB:PLEOSDRAFT_156128"/>
<proteinExistence type="predicted"/>
<evidence type="ECO:0008006" key="3">
    <source>
        <dbReference type="Google" id="ProtNLM"/>
    </source>
</evidence>
<dbReference type="STRING" id="1137138.A0A067NTR4"/>
<gene>
    <name evidence="1" type="ORF">PLEOSDRAFT_156128</name>
</gene>
<evidence type="ECO:0000313" key="1">
    <source>
        <dbReference type="EMBL" id="KDQ31468.1"/>
    </source>
</evidence>
<organism evidence="1 2">
    <name type="scientific">Pleurotus ostreatus (strain PC15)</name>
    <name type="common">Oyster mushroom</name>
    <dbReference type="NCBI Taxonomy" id="1137138"/>
    <lineage>
        <taxon>Eukaryota</taxon>
        <taxon>Fungi</taxon>
        <taxon>Dikarya</taxon>
        <taxon>Basidiomycota</taxon>
        <taxon>Agaricomycotina</taxon>
        <taxon>Agaricomycetes</taxon>
        <taxon>Agaricomycetidae</taxon>
        <taxon>Agaricales</taxon>
        <taxon>Pleurotineae</taxon>
        <taxon>Pleurotaceae</taxon>
        <taxon>Pleurotus</taxon>
    </lineage>
</organism>
<dbReference type="OrthoDB" id="3001771at2759"/>
<dbReference type="Proteomes" id="UP000027073">
    <property type="component" value="Unassembled WGS sequence"/>
</dbReference>
<protein>
    <recommendedName>
        <fullName evidence="3">F-box domain-containing protein</fullName>
    </recommendedName>
</protein>
<reference evidence="2" key="1">
    <citation type="journal article" date="2014" name="Proc. Natl. Acad. Sci. U.S.A.">
        <title>Extensive sampling of basidiomycete genomes demonstrates inadequacy of the white-rot/brown-rot paradigm for wood decay fungi.</title>
        <authorList>
            <person name="Riley R."/>
            <person name="Salamov A.A."/>
            <person name="Brown D.W."/>
            <person name="Nagy L.G."/>
            <person name="Floudas D."/>
            <person name="Held B.W."/>
            <person name="Levasseur A."/>
            <person name="Lombard V."/>
            <person name="Morin E."/>
            <person name="Otillar R."/>
            <person name="Lindquist E.A."/>
            <person name="Sun H."/>
            <person name="LaButti K.M."/>
            <person name="Schmutz J."/>
            <person name="Jabbour D."/>
            <person name="Luo H."/>
            <person name="Baker S.E."/>
            <person name="Pisabarro A.G."/>
            <person name="Walton J.D."/>
            <person name="Blanchette R.A."/>
            <person name="Henrissat B."/>
            <person name="Martin F."/>
            <person name="Cullen D."/>
            <person name="Hibbett D.S."/>
            <person name="Grigoriev I.V."/>
        </authorList>
    </citation>
    <scope>NUCLEOTIDE SEQUENCE [LARGE SCALE GENOMIC DNA]</scope>
    <source>
        <strain evidence="2">PC15</strain>
    </source>
</reference>
<evidence type="ECO:0000313" key="2">
    <source>
        <dbReference type="Proteomes" id="UP000027073"/>
    </source>
</evidence>
<dbReference type="InParanoid" id="A0A067NTR4"/>
<dbReference type="EMBL" id="KL198006">
    <property type="protein sequence ID" value="KDQ31468.1"/>
    <property type="molecule type" value="Genomic_DNA"/>
</dbReference>